<dbReference type="EMBL" id="JAWDJW010007198">
    <property type="protein sequence ID" value="KAK3062626.1"/>
    <property type="molecule type" value="Genomic_DNA"/>
</dbReference>
<keyword evidence="2" id="KW-1185">Reference proteome</keyword>
<name>A0ACC3D6H1_9PEZI</name>
<evidence type="ECO:0000313" key="1">
    <source>
        <dbReference type="EMBL" id="KAK3062626.1"/>
    </source>
</evidence>
<accession>A0ACC3D6H1</accession>
<sequence>MLMEAIRFDYCGRLACVITEILPAKTTVANHKDVSASLTAGIMTFEVDIDVPNPAALASTLPDLVFTQLRGHLDVVREQQGSDDYRVEILQDLLGIASEMQALGYFEAFGASKPILYHTDLMPRNILVQHGTKISSVLDWDGSEALPPVLAHRPRCWLWDSADEFEETGLPDGYDEDVDLMPKDRYRNPGSGKLSEDDFRIKEYVEKQFVAKTAELGTGMTMEQYQDEAHGRGRMVSSLKHSVLVICGIFTSIKQPTHIDITHTFTTVFSNRNAGFLYRFDPSLPQKERGQLPQRKYSIRTSILHKAPDSLRHAQMDLPQDRDLQAVLRQS</sequence>
<gene>
    <name evidence="1" type="ORF">LTS18_003672</name>
</gene>
<evidence type="ECO:0000313" key="2">
    <source>
        <dbReference type="Proteomes" id="UP001186974"/>
    </source>
</evidence>
<protein>
    <submittedName>
        <fullName evidence="1">Uncharacterized protein</fullName>
    </submittedName>
</protein>
<comment type="caution">
    <text evidence="1">The sequence shown here is derived from an EMBL/GenBank/DDBJ whole genome shotgun (WGS) entry which is preliminary data.</text>
</comment>
<dbReference type="Proteomes" id="UP001186974">
    <property type="component" value="Unassembled WGS sequence"/>
</dbReference>
<proteinExistence type="predicted"/>
<reference evidence="1" key="1">
    <citation type="submission" date="2024-09" db="EMBL/GenBank/DDBJ databases">
        <title>Black Yeasts Isolated from many extreme environments.</title>
        <authorList>
            <person name="Coleine C."/>
            <person name="Stajich J.E."/>
            <person name="Selbmann L."/>
        </authorList>
    </citation>
    <scope>NUCLEOTIDE SEQUENCE</scope>
    <source>
        <strain evidence="1">CCFEE 5737</strain>
    </source>
</reference>
<organism evidence="1 2">
    <name type="scientific">Coniosporium uncinatum</name>
    <dbReference type="NCBI Taxonomy" id="93489"/>
    <lineage>
        <taxon>Eukaryota</taxon>
        <taxon>Fungi</taxon>
        <taxon>Dikarya</taxon>
        <taxon>Ascomycota</taxon>
        <taxon>Pezizomycotina</taxon>
        <taxon>Dothideomycetes</taxon>
        <taxon>Dothideomycetes incertae sedis</taxon>
        <taxon>Coniosporium</taxon>
    </lineage>
</organism>